<dbReference type="GO" id="GO:0005634">
    <property type="term" value="C:nucleus"/>
    <property type="evidence" value="ECO:0007669"/>
    <property type="project" value="TreeGrafter"/>
</dbReference>
<dbReference type="GO" id="GO:0019901">
    <property type="term" value="F:protein kinase binding"/>
    <property type="evidence" value="ECO:0007669"/>
    <property type="project" value="InterPro"/>
</dbReference>
<accession>A0A8H7VX71</accession>
<dbReference type="Proteomes" id="UP000613177">
    <property type="component" value="Unassembled WGS sequence"/>
</dbReference>
<gene>
    <name evidence="2" type="ORF">INT48_000870</name>
</gene>
<proteinExistence type="predicted"/>
<name>A0A8H7VX71_9FUNG</name>
<comment type="caution">
    <text evidence="2">The sequence shown here is derived from an EMBL/GenBank/DDBJ whole genome shotgun (WGS) entry which is preliminary data.</text>
</comment>
<dbReference type="SUPFAM" id="SSF47954">
    <property type="entry name" value="Cyclin-like"/>
    <property type="match status" value="1"/>
</dbReference>
<dbReference type="Gene3D" id="1.10.472.10">
    <property type="entry name" value="Cyclin-like"/>
    <property type="match status" value="1"/>
</dbReference>
<dbReference type="GO" id="GO:0000307">
    <property type="term" value="C:cyclin-dependent protein kinase holoenzyme complex"/>
    <property type="evidence" value="ECO:0007669"/>
    <property type="project" value="TreeGrafter"/>
</dbReference>
<feature type="region of interest" description="Disordered" evidence="1">
    <location>
        <begin position="182"/>
        <end position="204"/>
    </location>
</feature>
<keyword evidence="3" id="KW-1185">Reference proteome</keyword>
<feature type="compositionally biased region" description="Low complexity" evidence="1">
    <location>
        <begin position="182"/>
        <end position="197"/>
    </location>
</feature>
<evidence type="ECO:0008006" key="4">
    <source>
        <dbReference type="Google" id="ProtNLM"/>
    </source>
</evidence>
<evidence type="ECO:0000256" key="1">
    <source>
        <dbReference type="SAM" id="MobiDB-lite"/>
    </source>
</evidence>
<dbReference type="InterPro" id="IPR036915">
    <property type="entry name" value="Cyclin-like_sf"/>
</dbReference>
<dbReference type="AlphaFoldDB" id="A0A8H7VX71"/>
<dbReference type="Pfam" id="PF08613">
    <property type="entry name" value="Cyclin"/>
    <property type="match status" value="1"/>
</dbReference>
<evidence type="ECO:0000313" key="2">
    <source>
        <dbReference type="EMBL" id="KAG2236570.1"/>
    </source>
</evidence>
<organism evidence="2 3">
    <name type="scientific">Thamnidium elegans</name>
    <dbReference type="NCBI Taxonomy" id="101142"/>
    <lineage>
        <taxon>Eukaryota</taxon>
        <taxon>Fungi</taxon>
        <taxon>Fungi incertae sedis</taxon>
        <taxon>Mucoromycota</taxon>
        <taxon>Mucoromycotina</taxon>
        <taxon>Mucoromycetes</taxon>
        <taxon>Mucorales</taxon>
        <taxon>Mucorineae</taxon>
        <taxon>Mucoraceae</taxon>
        <taxon>Thamnidium</taxon>
    </lineage>
</organism>
<reference evidence="2" key="1">
    <citation type="submission" date="2021-01" db="EMBL/GenBank/DDBJ databases">
        <title>Metabolic potential, ecology and presence of endohyphal bacteria is reflected in genomic diversity of Mucoromycotina.</title>
        <authorList>
            <person name="Muszewska A."/>
            <person name="Okrasinska A."/>
            <person name="Steczkiewicz K."/>
            <person name="Drgas O."/>
            <person name="Orlowska M."/>
            <person name="Perlinska-Lenart U."/>
            <person name="Aleksandrzak-Piekarczyk T."/>
            <person name="Szatraj K."/>
            <person name="Zielenkiewicz U."/>
            <person name="Pilsyk S."/>
            <person name="Malc E."/>
            <person name="Mieczkowski P."/>
            <person name="Kruszewska J.S."/>
            <person name="Biernat P."/>
            <person name="Pawlowska J."/>
        </authorList>
    </citation>
    <scope>NUCLEOTIDE SEQUENCE</scope>
    <source>
        <strain evidence="2">WA0000018081</strain>
    </source>
</reference>
<dbReference type="InterPro" id="IPR013922">
    <property type="entry name" value="Cyclin_PHO80-like"/>
</dbReference>
<dbReference type="EMBL" id="JAEPRE010000016">
    <property type="protein sequence ID" value="KAG2236570.1"/>
    <property type="molecule type" value="Genomic_DNA"/>
</dbReference>
<dbReference type="CDD" id="cd20558">
    <property type="entry name" value="CYCLIN_ScPCL7-like"/>
    <property type="match status" value="1"/>
</dbReference>
<dbReference type="PANTHER" id="PTHR15615">
    <property type="match status" value="1"/>
</dbReference>
<evidence type="ECO:0000313" key="3">
    <source>
        <dbReference type="Proteomes" id="UP000613177"/>
    </source>
</evidence>
<dbReference type="GO" id="GO:0016538">
    <property type="term" value="F:cyclin-dependent protein serine/threonine kinase regulator activity"/>
    <property type="evidence" value="ECO:0007669"/>
    <property type="project" value="TreeGrafter"/>
</dbReference>
<feature type="non-terminal residue" evidence="2">
    <location>
        <position position="1"/>
    </location>
</feature>
<sequence>MNIAEFPTQDLIKIVSDLLDSMLITNNQIPTTQITYFHSRAVPNITVLSYLTRIHKFAPFTNEALLSMLMYFDNIARLENGFTINSYNIHRLLITSLVVASKFTSDIFYANSRYAKVGGIPLRELNQLELEFLFLIDFQLHIKLPDLQDYADQLLSHAMSLPNPITLQYHTSIISYNLPSTSTTTTTTTNNRPTTNPIVMPLTPPYPTIEEKSKKISYHPYKRPHAKNRLGLVSPKD</sequence>
<dbReference type="PANTHER" id="PTHR15615:SF94">
    <property type="entry name" value="PHO85 CYCLIN-6-RELATED"/>
    <property type="match status" value="1"/>
</dbReference>
<protein>
    <recommendedName>
        <fullName evidence="4">Cyclin</fullName>
    </recommendedName>
</protein>